<proteinExistence type="inferred from homology"/>
<feature type="domain" description="Sulfatase N-terminal" evidence="7">
    <location>
        <begin position="12"/>
        <end position="356"/>
    </location>
</feature>
<keyword evidence="6" id="KW-0106">Calcium</keyword>
<dbReference type="RefSeq" id="WP_322609809.1">
    <property type="nucleotide sequence ID" value="NZ_JARVCO010000012.1"/>
</dbReference>
<keyword evidence="3" id="KW-0479">Metal-binding</keyword>
<comment type="cofactor">
    <cofactor evidence="1">
        <name>Ca(2+)</name>
        <dbReference type="ChEBI" id="CHEBI:29108"/>
    </cofactor>
</comment>
<dbReference type="CDD" id="cd16030">
    <property type="entry name" value="iduronate-2-sulfatase"/>
    <property type="match status" value="1"/>
</dbReference>
<comment type="similarity">
    <text evidence="2">Belongs to the sulfatase family.</text>
</comment>
<dbReference type="InterPro" id="IPR035874">
    <property type="entry name" value="IDS"/>
</dbReference>
<dbReference type="PANTHER" id="PTHR45953:SF1">
    <property type="entry name" value="IDURONATE 2-SULFATASE"/>
    <property type="match status" value="1"/>
</dbReference>
<organism evidence="8 9">
    <name type="scientific">Pontiella agarivorans</name>
    <dbReference type="NCBI Taxonomy" id="3038953"/>
    <lineage>
        <taxon>Bacteria</taxon>
        <taxon>Pseudomonadati</taxon>
        <taxon>Kiritimatiellota</taxon>
        <taxon>Kiritimatiellia</taxon>
        <taxon>Kiritimatiellales</taxon>
        <taxon>Pontiellaceae</taxon>
        <taxon>Pontiella</taxon>
    </lineage>
</organism>
<dbReference type="EMBL" id="JARVCO010000012">
    <property type="protein sequence ID" value="MDZ8120031.1"/>
    <property type="molecule type" value="Genomic_DNA"/>
</dbReference>
<accession>A0ABU5N105</accession>
<dbReference type="PANTHER" id="PTHR45953">
    <property type="entry name" value="IDURONATE 2-SULFATASE"/>
    <property type="match status" value="1"/>
</dbReference>
<keyword evidence="5" id="KW-0378">Hydrolase</keyword>
<evidence type="ECO:0000313" key="9">
    <source>
        <dbReference type="Proteomes" id="UP001290861"/>
    </source>
</evidence>
<keyword evidence="9" id="KW-1185">Reference proteome</keyword>
<comment type="caution">
    <text evidence="8">The sequence shown here is derived from an EMBL/GenBank/DDBJ whole genome shotgun (WGS) entry which is preliminary data.</text>
</comment>
<dbReference type="Gene3D" id="3.40.720.10">
    <property type="entry name" value="Alkaline Phosphatase, subunit A"/>
    <property type="match status" value="1"/>
</dbReference>
<protein>
    <submittedName>
        <fullName evidence="8">Sulfatase</fullName>
    </submittedName>
</protein>
<evidence type="ECO:0000256" key="1">
    <source>
        <dbReference type="ARBA" id="ARBA00001913"/>
    </source>
</evidence>
<dbReference type="Pfam" id="PF00884">
    <property type="entry name" value="Sulfatase"/>
    <property type="match status" value="1"/>
</dbReference>
<dbReference type="Proteomes" id="UP001290861">
    <property type="component" value="Unassembled WGS sequence"/>
</dbReference>
<sequence>MGTQATEWPKQPNVLLILSDDLNTALSGFGHPDCKTPNLDRLAERGVRFGQMHCQFPFCGPSRASFMTGLYPVKSMVMDNKVNLRKANPDVLTMPQLFMQQGYHAVRVSKVYHMEIPKEIMSGKTRHDDPASWNQAFDIKSLELGSPGKNTNFSPKKKGSQQLRAIEAEGSDLSQVDGMAAEKAIEVMRARKDEPFFLAVGMVRPHVPFVAPKKYFDLYDPDAMHLPEVPADDLDDLPMKIRRNDSTAVYGVTTEGHKEILRAYYAAVSYMDAQVGRLMDELDALNLTDNTIVVFTSDHGFHLGEHHKWQKKHLFEETTRVPSIISVPWLRDAHGAQTEQFTELVDLYPTLAELAGFDIPSVLQGTSLVPLLMNPDDPQWAKDAVLTFSVYDGASLRTKDWRFTQWGEGAENMELYDLNKDPGEFSNQAMNPEYKTTVEKMKKRIADRIQEVR</sequence>
<keyword evidence="4" id="KW-0732">Signal</keyword>
<gene>
    <name evidence="8" type="ORF">P9H32_15475</name>
</gene>
<evidence type="ECO:0000256" key="6">
    <source>
        <dbReference type="ARBA" id="ARBA00022837"/>
    </source>
</evidence>
<name>A0ABU5N105_9BACT</name>
<evidence type="ECO:0000259" key="7">
    <source>
        <dbReference type="Pfam" id="PF00884"/>
    </source>
</evidence>
<dbReference type="InterPro" id="IPR017850">
    <property type="entry name" value="Alkaline_phosphatase_core_sf"/>
</dbReference>
<reference evidence="8 9" key="1">
    <citation type="journal article" date="2024" name="Appl. Environ. Microbiol.">
        <title>Pontiella agarivorans sp. nov., a novel marine anaerobic bacterium capable of degrading macroalgal polysaccharides and fixing nitrogen.</title>
        <authorList>
            <person name="Liu N."/>
            <person name="Kivenson V."/>
            <person name="Peng X."/>
            <person name="Cui Z."/>
            <person name="Lankiewicz T.S."/>
            <person name="Gosselin K.M."/>
            <person name="English C.J."/>
            <person name="Blair E.M."/>
            <person name="O'Malley M.A."/>
            <person name="Valentine D.L."/>
        </authorList>
    </citation>
    <scope>NUCLEOTIDE SEQUENCE [LARGE SCALE GENOMIC DNA]</scope>
    <source>
        <strain evidence="8 9">NLcol2</strain>
    </source>
</reference>
<evidence type="ECO:0000313" key="8">
    <source>
        <dbReference type="EMBL" id="MDZ8120031.1"/>
    </source>
</evidence>
<evidence type="ECO:0000256" key="2">
    <source>
        <dbReference type="ARBA" id="ARBA00008779"/>
    </source>
</evidence>
<evidence type="ECO:0000256" key="5">
    <source>
        <dbReference type="ARBA" id="ARBA00022801"/>
    </source>
</evidence>
<evidence type="ECO:0000256" key="3">
    <source>
        <dbReference type="ARBA" id="ARBA00022723"/>
    </source>
</evidence>
<dbReference type="SUPFAM" id="SSF53649">
    <property type="entry name" value="Alkaline phosphatase-like"/>
    <property type="match status" value="1"/>
</dbReference>
<dbReference type="InterPro" id="IPR000917">
    <property type="entry name" value="Sulfatase_N"/>
</dbReference>
<evidence type="ECO:0000256" key="4">
    <source>
        <dbReference type="ARBA" id="ARBA00022729"/>
    </source>
</evidence>